<comment type="caution">
    <text evidence="9">The sequence shown here is derived from an EMBL/GenBank/DDBJ whole genome shotgun (WGS) entry which is preliminary data.</text>
</comment>
<reference evidence="9" key="1">
    <citation type="submission" date="2021-08" db="EMBL/GenBank/DDBJ databases">
        <title>Prevotella lacticifex sp. nov., isolated from rumen of cow.</title>
        <authorList>
            <person name="Shinkai T."/>
            <person name="Ikeyama N."/>
            <person name="Kumagai M."/>
            <person name="Ohmori H."/>
            <person name="Sakamoto M."/>
            <person name="Ohkuma M."/>
            <person name="Mitsumori M."/>
        </authorList>
    </citation>
    <scope>NUCLEOTIDE SEQUENCE</scope>
    <source>
        <strain evidence="9">JCM 8259</strain>
    </source>
</reference>
<dbReference type="RefSeq" id="WP_013064970.1">
    <property type="nucleotide sequence ID" value="NZ_BPTT01000001.1"/>
</dbReference>
<evidence type="ECO:0000256" key="2">
    <source>
        <dbReference type="ARBA" id="ARBA00019114"/>
    </source>
</evidence>
<dbReference type="SMART" id="SM00481">
    <property type="entry name" value="POLIIIAc"/>
    <property type="match status" value="1"/>
</dbReference>
<dbReference type="InterPro" id="IPR041931">
    <property type="entry name" value="DNA_pol3_alpha_thumb_dom"/>
</dbReference>
<name>A0AA37I377_XYLRU</name>
<dbReference type="InterPro" id="IPR016195">
    <property type="entry name" value="Pol/histidinol_Pase-like"/>
</dbReference>
<dbReference type="Pfam" id="PF17657">
    <property type="entry name" value="DNA_pol3_finger"/>
    <property type="match status" value="1"/>
</dbReference>
<keyword evidence="4" id="KW-0548">Nucleotidyltransferase</keyword>
<dbReference type="InterPro" id="IPR011708">
    <property type="entry name" value="DNA_pol3_alpha_NTPase_dom"/>
</dbReference>
<dbReference type="AlphaFoldDB" id="A0AA37I377"/>
<dbReference type="InterPro" id="IPR040982">
    <property type="entry name" value="DNA_pol3_finger"/>
</dbReference>
<dbReference type="EC" id="2.7.7.7" evidence="1"/>
<evidence type="ECO:0000256" key="5">
    <source>
        <dbReference type="ARBA" id="ARBA00022705"/>
    </source>
</evidence>
<dbReference type="CDD" id="cd04485">
    <property type="entry name" value="DnaE_OBF"/>
    <property type="match status" value="1"/>
</dbReference>
<evidence type="ECO:0000313" key="10">
    <source>
        <dbReference type="Proteomes" id="UP000887097"/>
    </source>
</evidence>
<dbReference type="InterPro" id="IPR003141">
    <property type="entry name" value="Pol/His_phosphatase_N"/>
</dbReference>
<dbReference type="InterPro" id="IPR029460">
    <property type="entry name" value="DNAPol_HHH"/>
</dbReference>
<dbReference type="Gene3D" id="1.10.10.1600">
    <property type="entry name" value="Bacterial DNA polymerase III alpha subunit, thumb domain"/>
    <property type="match status" value="1"/>
</dbReference>
<dbReference type="PANTHER" id="PTHR32294:SF0">
    <property type="entry name" value="DNA POLYMERASE III SUBUNIT ALPHA"/>
    <property type="match status" value="1"/>
</dbReference>
<dbReference type="NCBIfam" id="TIGR00594">
    <property type="entry name" value="polc"/>
    <property type="match status" value="1"/>
</dbReference>
<dbReference type="Gene3D" id="1.10.150.870">
    <property type="match status" value="1"/>
</dbReference>
<evidence type="ECO:0000256" key="7">
    <source>
        <dbReference type="ARBA" id="ARBA00049244"/>
    </source>
</evidence>
<dbReference type="Proteomes" id="UP000887097">
    <property type="component" value="Unassembled WGS sequence"/>
</dbReference>
<dbReference type="Gene3D" id="3.20.20.140">
    <property type="entry name" value="Metal-dependent hydrolases"/>
    <property type="match status" value="1"/>
</dbReference>
<protein>
    <recommendedName>
        <fullName evidence="2">DNA polymerase III subunit alpha</fullName>
        <ecNumber evidence="1">2.7.7.7</ecNumber>
    </recommendedName>
</protein>
<dbReference type="PANTHER" id="PTHR32294">
    <property type="entry name" value="DNA POLYMERASE III SUBUNIT ALPHA"/>
    <property type="match status" value="1"/>
</dbReference>
<sequence length="1243" mass="140888">MEDFVHLHVHTYYSILDGQSSIKKLVDKAIGDGMKGMAITDHGDMFGIKEFHDICNGVNKQRKKDGLEPFKPIFGCEMYVARRGDMMLKEGKEDLGGYHLIVLAKNEHGYKNLIKLVSNSWVDGFYNRPRTDHKQLEKYHEDLIVCSACIAGEVPAKILKGDIEGARKAIEWHKNLWGDDYYLELQRHEVTDPNIRANRETFPLQQQANKVLIELAKEYGVKLVCTNDSHFVDKENAEAHDHLLCLATGKDLDDPTRMLYSKQEWFKTQQEMNDIFSDVPEALANTVEILNKVETYSLDADPIMPFFPIPESFGTEEEWRQKFTEQQLFEEFTTDENGENPLDPEAAEKKIKKLGGYDKIYRIKFEADYLAKLAYEGAERRYGNPIPKDVEERVKFELHIMKTMGFPGYFLIVQDFINSARDELGVMVGPGRGSAAGSVVAYCLGITKIDPLKYDLLFERFLNPDRISLPDIDTDFDDDGRGKVLKWVMDKYGHENCAHIITYASMATKNSIKDVARVENVPLAISNALCKAIPDRLPEVDGKTPKMNLTNAIKAVPELQEAEASTDPHIANTMKYAKMLEGTVRGTGIHACGFIICRDPISDHVPVSTADDPDFKGTKTNCTQYDGHVIESTGLIKMDFLGLKTLSELKEACANIKRTRGIDVDLDTIPIDDPKTYELYQQGRTVGTFQFESQGMQKYLRELHPTVFEDLIAMNALYRPGPMDYIPSFIARKNGREPITYDIDCMEKYLKDTYGITVYQEQVMLLSRQLADFTRGESDALRKAMGKKKKDIVDAMKPKFIEGGKKNGHDPKVLEKIWADWEKFASYAFNKSHAACYSWVAYQTAYLKANYPAEYMAAIMSRRRDQITEITKLMDECKQMGIATLGPDVNESYEKFGVNHHGEIRFGLGAIKGMGDSAALSIIDEREKNGPYKDIYDFAQRVNFSAVNRKAFESLALSGGFDSFGIRREDYFAKNPKGETFIEMLCRYGQLYQQEQAEMKNSLFGMFGEGVEIAQPQPPKNDIRWSDIERLNKERELVGIYLSAHPLDEYKIILDNLCNTKCTELADIAKLADREDVILGGIVTAQKTGFTKTGKPYGVVTIEDFDGSGEIFMMGEEWGQRAGMFSIGASVYVTGKVKSRFMYNENGPKDLKIGGVEFLQTIKERAIDRITISLMTDQVNDELVNDLTELINENPGKTKLFFQLRDSSGKHHVLLRSKREGIDVKNKLIDYINTHDGLAYSIN</sequence>
<accession>A0AA37I377</accession>
<dbReference type="Pfam" id="PF07733">
    <property type="entry name" value="DNA_pol3_alpha"/>
    <property type="match status" value="1"/>
</dbReference>
<keyword evidence="5" id="KW-0235">DNA replication</keyword>
<dbReference type="InterPro" id="IPR004805">
    <property type="entry name" value="DnaE2/DnaE/PolC"/>
</dbReference>
<evidence type="ECO:0000313" key="9">
    <source>
        <dbReference type="EMBL" id="GJG34312.1"/>
    </source>
</evidence>
<dbReference type="EMBL" id="BPTT01000001">
    <property type="protein sequence ID" value="GJG34312.1"/>
    <property type="molecule type" value="Genomic_DNA"/>
</dbReference>
<dbReference type="OMA" id="DFCMDGR"/>
<dbReference type="GO" id="GO:0006260">
    <property type="term" value="P:DNA replication"/>
    <property type="evidence" value="ECO:0007669"/>
    <property type="project" value="UniProtKB-KW"/>
</dbReference>
<keyword evidence="6 9" id="KW-0239">DNA-directed DNA polymerase</keyword>
<dbReference type="GO" id="GO:0003887">
    <property type="term" value="F:DNA-directed DNA polymerase activity"/>
    <property type="evidence" value="ECO:0007669"/>
    <property type="project" value="UniProtKB-KW"/>
</dbReference>
<dbReference type="NCBIfam" id="NF004226">
    <property type="entry name" value="PRK05673.1"/>
    <property type="match status" value="1"/>
</dbReference>
<dbReference type="GeneID" id="31501446"/>
<evidence type="ECO:0000256" key="6">
    <source>
        <dbReference type="ARBA" id="ARBA00022932"/>
    </source>
</evidence>
<evidence type="ECO:0000256" key="1">
    <source>
        <dbReference type="ARBA" id="ARBA00012417"/>
    </source>
</evidence>
<dbReference type="InterPro" id="IPR004013">
    <property type="entry name" value="PHP_dom"/>
</dbReference>
<dbReference type="GO" id="GO:0008408">
    <property type="term" value="F:3'-5' exonuclease activity"/>
    <property type="evidence" value="ECO:0007669"/>
    <property type="project" value="InterPro"/>
</dbReference>
<gene>
    <name evidence="9" type="ORF">PRMUPPPA20_24210</name>
</gene>
<keyword evidence="3" id="KW-0808">Transferase</keyword>
<feature type="domain" description="Polymerase/histidinol phosphatase N-terminal" evidence="8">
    <location>
        <begin position="5"/>
        <end position="82"/>
    </location>
</feature>
<evidence type="ECO:0000256" key="3">
    <source>
        <dbReference type="ARBA" id="ARBA00022679"/>
    </source>
</evidence>
<dbReference type="SUPFAM" id="SSF89550">
    <property type="entry name" value="PHP domain-like"/>
    <property type="match status" value="1"/>
</dbReference>
<proteinExistence type="predicted"/>
<organism evidence="9 10">
    <name type="scientific">Xylanibacter ruminicola</name>
    <name type="common">Prevotella ruminicola</name>
    <dbReference type="NCBI Taxonomy" id="839"/>
    <lineage>
        <taxon>Bacteria</taxon>
        <taxon>Pseudomonadati</taxon>
        <taxon>Bacteroidota</taxon>
        <taxon>Bacteroidia</taxon>
        <taxon>Bacteroidales</taxon>
        <taxon>Prevotellaceae</taxon>
        <taxon>Xylanibacter</taxon>
    </lineage>
</organism>
<evidence type="ECO:0000256" key="4">
    <source>
        <dbReference type="ARBA" id="ARBA00022695"/>
    </source>
</evidence>
<evidence type="ECO:0000259" key="8">
    <source>
        <dbReference type="SMART" id="SM00481"/>
    </source>
</evidence>
<dbReference type="CDD" id="cd12113">
    <property type="entry name" value="PHP_PolIIIA_DnaE3"/>
    <property type="match status" value="1"/>
</dbReference>
<dbReference type="Pfam" id="PF14579">
    <property type="entry name" value="HHH_6"/>
    <property type="match status" value="1"/>
</dbReference>
<dbReference type="Pfam" id="PF02811">
    <property type="entry name" value="PHP"/>
    <property type="match status" value="1"/>
</dbReference>
<comment type="catalytic activity">
    <reaction evidence="7">
        <text>DNA(n) + a 2'-deoxyribonucleoside 5'-triphosphate = DNA(n+1) + diphosphate</text>
        <dbReference type="Rhea" id="RHEA:22508"/>
        <dbReference type="Rhea" id="RHEA-COMP:17339"/>
        <dbReference type="Rhea" id="RHEA-COMP:17340"/>
        <dbReference type="ChEBI" id="CHEBI:33019"/>
        <dbReference type="ChEBI" id="CHEBI:61560"/>
        <dbReference type="ChEBI" id="CHEBI:173112"/>
        <dbReference type="EC" id="2.7.7.7"/>
    </reaction>
</comment>